<keyword evidence="4" id="KW-0804">Transcription</keyword>
<feature type="region of interest" description="Disordered" evidence="7">
    <location>
        <begin position="1"/>
        <end position="21"/>
    </location>
</feature>
<keyword evidence="1" id="KW-0319">Glycerol metabolism</keyword>
<dbReference type="InterPro" id="IPR029016">
    <property type="entry name" value="GAF-like_dom_sf"/>
</dbReference>
<dbReference type="InterPro" id="IPR005471">
    <property type="entry name" value="Tscrpt_reg_IclR_N"/>
</dbReference>
<evidence type="ECO:0000256" key="4">
    <source>
        <dbReference type="ARBA" id="ARBA00023163"/>
    </source>
</evidence>
<dbReference type="FunFam" id="1.10.10.10:FF:000056">
    <property type="entry name" value="IclR family transcriptional regulator"/>
    <property type="match status" value="1"/>
</dbReference>
<dbReference type="InterPro" id="IPR036388">
    <property type="entry name" value="WH-like_DNA-bd_sf"/>
</dbReference>
<feature type="domain" description="HTH iclR-type" evidence="8">
    <location>
        <begin position="30"/>
        <end position="97"/>
    </location>
</feature>
<dbReference type="NCBIfam" id="TIGR02431">
    <property type="entry name" value="pcaR_pcaU"/>
    <property type="match status" value="1"/>
</dbReference>
<evidence type="ECO:0000313" key="10">
    <source>
        <dbReference type="EMBL" id="NKY17825.1"/>
    </source>
</evidence>
<evidence type="ECO:0000313" key="11">
    <source>
        <dbReference type="Proteomes" id="UP000582646"/>
    </source>
</evidence>
<dbReference type="GO" id="GO:0046278">
    <property type="term" value="P:3,4-dihydroxybenzoate metabolic process"/>
    <property type="evidence" value="ECO:0007669"/>
    <property type="project" value="InterPro"/>
</dbReference>
<keyword evidence="2" id="KW-0805">Transcription regulation</keyword>
<dbReference type="InterPro" id="IPR050707">
    <property type="entry name" value="HTH_MetabolicPath_Reg"/>
</dbReference>
<proteinExistence type="predicted"/>
<dbReference type="InterPro" id="IPR012794">
    <property type="entry name" value="PcaR_PcaU"/>
</dbReference>
<dbReference type="RefSeq" id="WP_168544893.1">
    <property type="nucleotide sequence ID" value="NZ_BAAAKS010000033.1"/>
</dbReference>
<dbReference type="GO" id="GO:0006071">
    <property type="term" value="P:glycerol metabolic process"/>
    <property type="evidence" value="ECO:0007669"/>
    <property type="project" value="UniProtKB-KW"/>
</dbReference>
<gene>
    <name evidence="10" type="ORF">HF999_05495</name>
</gene>
<keyword evidence="11" id="KW-1185">Reference proteome</keyword>
<dbReference type="EMBL" id="JAAXOQ010000005">
    <property type="protein sequence ID" value="NKY17825.1"/>
    <property type="molecule type" value="Genomic_DNA"/>
</dbReference>
<dbReference type="PANTHER" id="PTHR30136">
    <property type="entry name" value="HELIX-TURN-HELIX TRANSCRIPTIONAL REGULATOR, ICLR FAMILY"/>
    <property type="match status" value="1"/>
</dbReference>
<keyword evidence="3" id="KW-0238">DNA-binding</keyword>
<evidence type="ECO:0000256" key="2">
    <source>
        <dbReference type="ARBA" id="ARBA00023015"/>
    </source>
</evidence>
<protein>
    <recommendedName>
        <fullName evidence="6">Glycerol operon regulatory protein</fullName>
    </recommendedName>
</protein>
<dbReference type="PANTHER" id="PTHR30136:SF34">
    <property type="entry name" value="TRANSCRIPTIONAL REGULATOR"/>
    <property type="match status" value="1"/>
</dbReference>
<evidence type="ECO:0000256" key="1">
    <source>
        <dbReference type="ARBA" id="ARBA00022798"/>
    </source>
</evidence>
<dbReference type="SMART" id="SM00346">
    <property type="entry name" value="HTH_ICLR"/>
    <property type="match status" value="1"/>
</dbReference>
<dbReference type="GO" id="GO:0003700">
    <property type="term" value="F:DNA-binding transcription factor activity"/>
    <property type="evidence" value="ECO:0007669"/>
    <property type="project" value="TreeGrafter"/>
</dbReference>
<dbReference type="Pfam" id="PF01614">
    <property type="entry name" value="IclR_C"/>
    <property type="match status" value="1"/>
</dbReference>
<dbReference type="Gene3D" id="1.10.10.10">
    <property type="entry name" value="Winged helix-like DNA-binding domain superfamily/Winged helix DNA-binding domain"/>
    <property type="match status" value="1"/>
</dbReference>
<evidence type="ECO:0000256" key="5">
    <source>
        <dbReference type="ARBA" id="ARBA00058938"/>
    </source>
</evidence>
<reference evidence="10 11" key="1">
    <citation type="submission" date="2020-04" db="EMBL/GenBank/DDBJ databases">
        <title>MicrobeNet Type strains.</title>
        <authorList>
            <person name="Nicholson A.C."/>
        </authorList>
    </citation>
    <scope>NUCLEOTIDE SEQUENCE [LARGE SCALE GENOMIC DNA]</scope>
    <source>
        <strain evidence="10 11">DSM 44113</strain>
    </source>
</reference>
<name>A0A846WZY4_9ACTN</name>
<dbReference type="InterPro" id="IPR014757">
    <property type="entry name" value="Tscrpt_reg_IclR_C"/>
</dbReference>
<organism evidence="10 11">
    <name type="scientific">Tsukamurella spumae</name>
    <dbReference type="NCBI Taxonomy" id="44753"/>
    <lineage>
        <taxon>Bacteria</taxon>
        <taxon>Bacillati</taxon>
        <taxon>Actinomycetota</taxon>
        <taxon>Actinomycetes</taxon>
        <taxon>Mycobacteriales</taxon>
        <taxon>Tsukamurellaceae</taxon>
        <taxon>Tsukamurella</taxon>
    </lineage>
</organism>
<dbReference type="SUPFAM" id="SSF46785">
    <property type="entry name" value="Winged helix' DNA-binding domain"/>
    <property type="match status" value="1"/>
</dbReference>
<evidence type="ECO:0000256" key="7">
    <source>
        <dbReference type="SAM" id="MobiDB-lite"/>
    </source>
</evidence>
<dbReference type="Pfam" id="PF09339">
    <property type="entry name" value="HTH_IclR"/>
    <property type="match status" value="1"/>
</dbReference>
<dbReference type="GO" id="GO:0003677">
    <property type="term" value="F:DNA binding"/>
    <property type="evidence" value="ECO:0007669"/>
    <property type="project" value="UniProtKB-KW"/>
</dbReference>
<dbReference type="Gene3D" id="3.30.450.40">
    <property type="match status" value="1"/>
</dbReference>
<dbReference type="AlphaFoldDB" id="A0A846WZY4"/>
<dbReference type="PROSITE" id="PS51077">
    <property type="entry name" value="HTH_ICLR"/>
    <property type="match status" value="1"/>
</dbReference>
<comment type="function">
    <text evidence="5">May be an activator protein for the gylABX operon.</text>
</comment>
<dbReference type="PROSITE" id="PS51078">
    <property type="entry name" value="ICLR_ED"/>
    <property type="match status" value="1"/>
</dbReference>
<dbReference type="InterPro" id="IPR036390">
    <property type="entry name" value="WH_DNA-bd_sf"/>
</dbReference>
<evidence type="ECO:0000256" key="6">
    <source>
        <dbReference type="ARBA" id="ARBA00070406"/>
    </source>
</evidence>
<dbReference type="Proteomes" id="UP000582646">
    <property type="component" value="Unassembled WGS sequence"/>
</dbReference>
<accession>A0A846WZY4</accession>
<evidence type="ECO:0000259" key="8">
    <source>
        <dbReference type="PROSITE" id="PS51077"/>
    </source>
</evidence>
<dbReference type="GO" id="GO:0045892">
    <property type="term" value="P:negative regulation of DNA-templated transcription"/>
    <property type="evidence" value="ECO:0007669"/>
    <property type="project" value="TreeGrafter"/>
</dbReference>
<sequence length="278" mass="30022">MTSDIDGLRSGTARDARADTAAPVPSSEYVQSLARGLSVIRAFDAANPRRTLSDVARATDLTRATARRFLLTLAELGYVRSDGTLFWLTPRVLELGYSYLSSLTLPEIAEPHLQDLSEEVNESSSVSILDGTEVVYVARVAIRRIMTVGISIGTRLPAWATSMGRVLLADLPDDELAANLEAAAPQPFTERTLTDPASLIAEIRSVGSRGYALVDQELENGLRSLAAPVRSADGRVVAALNISTPAFRYTDADIQDTLLPALLRTTEAIQRDLAAVRR</sequence>
<feature type="domain" description="IclR-ED" evidence="9">
    <location>
        <begin position="91"/>
        <end position="275"/>
    </location>
</feature>
<evidence type="ECO:0000259" key="9">
    <source>
        <dbReference type="PROSITE" id="PS51078"/>
    </source>
</evidence>
<evidence type="ECO:0000256" key="3">
    <source>
        <dbReference type="ARBA" id="ARBA00023125"/>
    </source>
</evidence>
<comment type="caution">
    <text evidence="10">The sequence shown here is derived from an EMBL/GenBank/DDBJ whole genome shotgun (WGS) entry which is preliminary data.</text>
</comment>
<dbReference type="SUPFAM" id="SSF55781">
    <property type="entry name" value="GAF domain-like"/>
    <property type="match status" value="1"/>
</dbReference>
<dbReference type="GO" id="GO:0045893">
    <property type="term" value="P:positive regulation of DNA-templated transcription"/>
    <property type="evidence" value="ECO:0007669"/>
    <property type="project" value="InterPro"/>
</dbReference>